<evidence type="ECO:0000313" key="3">
    <source>
        <dbReference type="EMBL" id="MBV0902728.1"/>
    </source>
</evidence>
<dbReference type="EC" id="5.1.3.14" evidence="3"/>
<dbReference type="InterPro" id="IPR003331">
    <property type="entry name" value="UDP_GlcNAc_Epimerase_2_dom"/>
</dbReference>
<dbReference type="CDD" id="cd03786">
    <property type="entry name" value="GTB_UDP-GlcNAc_2-Epimerase"/>
    <property type="match status" value="1"/>
</dbReference>
<dbReference type="PANTHER" id="PTHR43174:SF1">
    <property type="entry name" value="UDP-N-ACETYLGLUCOSAMINE 2-EPIMERASE"/>
    <property type="match status" value="1"/>
</dbReference>
<dbReference type="InterPro" id="IPR029767">
    <property type="entry name" value="WecB-like"/>
</dbReference>
<dbReference type="EMBL" id="JAHQXE010000004">
    <property type="protein sequence ID" value="MBV0902728.1"/>
    <property type="molecule type" value="Genomic_DNA"/>
</dbReference>
<gene>
    <name evidence="3" type="primary">wecB</name>
    <name evidence="3" type="ORF">KTS37_13120</name>
</gene>
<dbReference type="Proteomes" id="UP001166304">
    <property type="component" value="Unassembled WGS sequence"/>
</dbReference>
<dbReference type="Gene3D" id="3.40.50.2000">
    <property type="entry name" value="Glycogen Phosphorylase B"/>
    <property type="match status" value="2"/>
</dbReference>
<evidence type="ECO:0000256" key="1">
    <source>
        <dbReference type="SAM" id="MobiDB-lite"/>
    </source>
</evidence>
<feature type="domain" description="UDP-N-acetylglucosamine 2-epimerase" evidence="2">
    <location>
        <begin position="25"/>
        <end position="357"/>
    </location>
</feature>
<protein>
    <submittedName>
        <fullName evidence="3">UDP-N-acetylglucosamine 2-epimerase (Non-hydrolyzing)</fullName>
        <ecNumber evidence="3">5.1.3.14</ecNumber>
    </submittedName>
</protein>
<accession>A0AA41G1U0</accession>
<sequence length="381" mass="41701">MTDSKAAFVLGTRPEIIKLAPVIKACQRRNVSTLVIHTGQHYSESLDEIFFSQLELDPPDVNLGVGSGSHGQQTSEMVLGIEEQLMDATPDVLFVQGDTNSTLAGALAACKLDNIDVAHIEAGLRSYDRNMPEERNRIIVDHAVDRLYPPTEETAALLRDEGIPGDRITVTGNTIVDAVEMYDETAASTSSTLTRLSVDKGEFDLLTAHRAENVDDRDRFANILFGVAAAARHRNNEVIYPVHPRAADRLESFDLAVPDCIRTIDPLDFFDFLRLESTASLVFTDSGGVQEETCILGTPCVTLRNGTERPETAFVGANCIVGHRPDDIVAGARRMESKSGEWEPPFGDGHAAEHILDDVGLEDQHAERRAETATKEAPREL</sequence>
<dbReference type="RefSeq" id="WP_162414305.1">
    <property type="nucleotide sequence ID" value="NZ_JAHQXE010000004.1"/>
</dbReference>
<dbReference type="SUPFAM" id="SSF53756">
    <property type="entry name" value="UDP-Glycosyltransferase/glycogen phosphorylase"/>
    <property type="match status" value="1"/>
</dbReference>
<dbReference type="NCBIfam" id="TIGR00236">
    <property type="entry name" value="wecB"/>
    <property type="match status" value="1"/>
</dbReference>
<dbReference type="GO" id="GO:0008761">
    <property type="term" value="F:UDP-N-acetylglucosamine 2-epimerase activity"/>
    <property type="evidence" value="ECO:0007669"/>
    <property type="project" value="UniProtKB-EC"/>
</dbReference>
<dbReference type="AlphaFoldDB" id="A0AA41G1U0"/>
<keyword evidence="3" id="KW-0413">Isomerase</keyword>
<keyword evidence="4" id="KW-1185">Reference proteome</keyword>
<dbReference type="PANTHER" id="PTHR43174">
    <property type="entry name" value="UDP-N-ACETYLGLUCOSAMINE 2-EPIMERASE"/>
    <property type="match status" value="1"/>
</dbReference>
<evidence type="ECO:0000313" key="4">
    <source>
        <dbReference type="Proteomes" id="UP001166304"/>
    </source>
</evidence>
<comment type="caution">
    <text evidence="3">The sequence shown here is derived from an EMBL/GenBank/DDBJ whole genome shotgun (WGS) entry which is preliminary data.</text>
</comment>
<organism evidence="3 4">
    <name type="scientific">Haloarcula salina</name>
    <dbReference type="NCBI Taxonomy" id="1429914"/>
    <lineage>
        <taxon>Archaea</taxon>
        <taxon>Methanobacteriati</taxon>
        <taxon>Methanobacteriota</taxon>
        <taxon>Stenosarchaea group</taxon>
        <taxon>Halobacteria</taxon>
        <taxon>Halobacteriales</taxon>
        <taxon>Haloarculaceae</taxon>
        <taxon>Haloarcula</taxon>
    </lineage>
</organism>
<proteinExistence type="predicted"/>
<dbReference type="Pfam" id="PF02350">
    <property type="entry name" value="Epimerase_2"/>
    <property type="match status" value="1"/>
</dbReference>
<name>A0AA41G1U0_9EURY</name>
<evidence type="ECO:0000259" key="2">
    <source>
        <dbReference type="Pfam" id="PF02350"/>
    </source>
</evidence>
<reference evidence="3" key="1">
    <citation type="submission" date="2021-06" db="EMBL/GenBank/DDBJ databases">
        <title>New haloarchaea isolates fom saline soil.</title>
        <authorList>
            <person name="Duran-Viseras A."/>
            <person name="Sanchez-Porro C.S."/>
            <person name="Ventosa A."/>
        </authorList>
    </citation>
    <scope>NUCLEOTIDE SEQUENCE</scope>
    <source>
        <strain evidence="3">JCM 18369</strain>
    </source>
</reference>
<feature type="region of interest" description="Disordered" evidence="1">
    <location>
        <begin position="362"/>
        <end position="381"/>
    </location>
</feature>